<evidence type="ECO:0000313" key="3">
    <source>
        <dbReference type="Proteomes" id="UP000236754"/>
    </source>
</evidence>
<reference evidence="2 3" key="1">
    <citation type="submission" date="2016-10" db="EMBL/GenBank/DDBJ databases">
        <authorList>
            <person name="de Groot N.N."/>
        </authorList>
    </citation>
    <scope>NUCLEOTIDE SEQUENCE [LARGE SCALE GENOMIC DNA]</scope>
    <source>
        <strain evidence="2 3">CGMCC 4.2023</strain>
    </source>
</reference>
<dbReference type="Gene3D" id="3.90.190.10">
    <property type="entry name" value="Protein tyrosine phosphatase superfamily"/>
    <property type="match status" value="1"/>
</dbReference>
<name>A0A1H5YIU6_9ACTN</name>
<dbReference type="Proteomes" id="UP000236754">
    <property type="component" value="Unassembled WGS sequence"/>
</dbReference>
<organism evidence="2 3">
    <name type="scientific">Actinacidiphila yanglinensis</name>
    <dbReference type="NCBI Taxonomy" id="310779"/>
    <lineage>
        <taxon>Bacteria</taxon>
        <taxon>Bacillati</taxon>
        <taxon>Actinomycetota</taxon>
        <taxon>Actinomycetes</taxon>
        <taxon>Kitasatosporales</taxon>
        <taxon>Streptomycetaceae</taxon>
        <taxon>Actinacidiphila</taxon>
    </lineage>
</organism>
<dbReference type="AlphaFoldDB" id="A0A1H5YIU6"/>
<dbReference type="InterPro" id="IPR000387">
    <property type="entry name" value="Tyr_Pase_dom"/>
</dbReference>
<dbReference type="EMBL" id="FNVU01000004">
    <property type="protein sequence ID" value="SEG24069.1"/>
    <property type="molecule type" value="Genomic_DNA"/>
</dbReference>
<gene>
    <name evidence="2" type="ORF">SAMN05216223_1045</name>
</gene>
<dbReference type="SUPFAM" id="SSF52799">
    <property type="entry name" value="(Phosphotyrosine protein) phosphatases II"/>
    <property type="match status" value="1"/>
</dbReference>
<accession>A0A1H5YIU6</accession>
<dbReference type="InterPro" id="IPR029021">
    <property type="entry name" value="Prot-tyrosine_phosphatase-like"/>
</dbReference>
<feature type="domain" description="Tyrosine specific protein phosphatases" evidence="1">
    <location>
        <begin position="79"/>
        <end position="150"/>
    </location>
</feature>
<evidence type="ECO:0000259" key="1">
    <source>
        <dbReference type="PROSITE" id="PS50056"/>
    </source>
</evidence>
<proteinExistence type="predicted"/>
<keyword evidence="3" id="KW-1185">Reference proteome</keyword>
<evidence type="ECO:0000313" key="2">
    <source>
        <dbReference type="EMBL" id="SEG24069.1"/>
    </source>
</evidence>
<dbReference type="OrthoDB" id="5197106at2"/>
<protein>
    <submittedName>
        <fullName evidence="2">Dual specificity phosphatase, catalytic domain</fullName>
    </submittedName>
</protein>
<dbReference type="PROSITE" id="PS50056">
    <property type="entry name" value="TYR_PHOSPHATASE_2"/>
    <property type="match status" value="1"/>
</dbReference>
<sequence>MKTRQKDREVPGPDEPWSEICPGLWMGGHYWTNRAGELQPAVVGGEFDLVVSLFTLPGHGPSAAVEHVVVELPDGPLMPDQIGAVQQLAIRVSAATRAGRSVLVRCHSGYNRSGLVVGQALIELGSDPGDAVDLVRRKRSPWALNNEVFEQYLTAGLDVAYLLTGLEPLH</sequence>